<dbReference type="Proteomes" id="UP000007392">
    <property type="component" value="Chromosome"/>
</dbReference>
<dbReference type="InterPro" id="IPR029058">
    <property type="entry name" value="AB_hydrolase_fold"/>
</dbReference>
<evidence type="ECO:0000313" key="2">
    <source>
        <dbReference type="Proteomes" id="UP000007392"/>
    </source>
</evidence>
<accession>I0BKZ9</accession>
<dbReference type="PATRIC" id="fig|997761.3.peg.4005"/>
<reference evidence="1 2" key="1">
    <citation type="submission" date="2013-06" db="EMBL/GenBank/DDBJ databases">
        <title>Complete genome sequence of Paenibacillus mucilaginosus K02.</title>
        <authorList>
            <person name="Xiao B."/>
            <person name="Sun L."/>
            <person name="Xiao L."/>
            <person name="Lian B."/>
        </authorList>
    </citation>
    <scope>NUCLEOTIDE SEQUENCE [LARGE SCALE GENOMIC DNA]</scope>
    <source>
        <strain evidence="1 2">K02</strain>
    </source>
</reference>
<sequence length="261" mass="28256">MTQVLTVQEFTVFSPEGTPIHGIIHALEDGVRKPVLILSHGFRGFKEWGFWPHVANGFAERGFYTVRFDFSRIAVKNSGAGERLLEESLTVSRELGDLESLLYAVLGGALPLAGEADSARIALLGHSRAGSSNLIFAGEHDNVSGVVVWNGGATPSAQVSGQPSPIAEDIEQHAERFHIPTRLGSLKIPVLAVQGASDAERVLESFRLLQEATPEQTYVSIPGADHFFGIVHPYQGTTPYLEEAFEATAGFLTQHLLKKEA</sequence>
<dbReference type="OrthoDB" id="9808543at2"/>
<dbReference type="KEGG" id="pmw:B2K_20455"/>
<dbReference type="RefSeq" id="WP_014651417.1">
    <property type="nucleotide sequence ID" value="NC_017672.3"/>
</dbReference>
<name>I0BKZ9_9BACL</name>
<dbReference type="Gene3D" id="3.40.50.1820">
    <property type="entry name" value="alpha/beta hydrolase"/>
    <property type="match status" value="1"/>
</dbReference>
<evidence type="ECO:0008006" key="3">
    <source>
        <dbReference type="Google" id="ProtNLM"/>
    </source>
</evidence>
<proteinExistence type="predicted"/>
<dbReference type="HOGENOM" id="CLU_086603_0_0_9"/>
<organism evidence="1 2">
    <name type="scientific">Paenibacillus mucilaginosus K02</name>
    <dbReference type="NCBI Taxonomy" id="997761"/>
    <lineage>
        <taxon>Bacteria</taxon>
        <taxon>Bacillati</taxon>
        <taxon>Bacillota</taxon>
        <taxon>Bacilli</taxon>
        <taxon>Bacillales</taxon>
        <taxon>Paenibacillaceae</taxon>
        <taxon>Paenibacillus</taxon>
    </lineage>
</organism>
<dbReference type="AlphaFoldDB" id="I0BKZ9"/>
<gene>
    <name evidence="1" type="ORF">B2K_20455</name>
</gene>
<dbReference type="EMBL" id="CP003422">
    <property type="protein sequence ID" value="AFH63046.1"/>
    <property type="molecule type" value="Genomic_DNA"/>
</dbReference>
<protein>
    <recommendedName>
        <fullName evidence="3">Dienelactone hydrolase domain-containing protein</fullName>
    </recommendedName>
</protein>
<evidence type="ECO:0000313" key="1">
    <source>
        <dbReference type="EMBL" id="AFH63046.1"/>
    </source>
</evidence>
<dbReference type="SUPFAM" id="SSF53474">
    <property type="entry name" value="alpha/beta-Hydrolases"/>
    <property type="match status" value="1"/>
</dbReference>